<evidence type="ECO:0000256" key="1">
    <source>
        <dbReference type="SAM" id="Phobius"/>
    </source>
</evidence>
<dbReference type="Proteomes" id="UP000679690">
    <property type="component" value="Unassembled WGS sequence"/>
</dbReference>
<keyword evidence="1" id="KW-1133">Transmembrane helix</keyword>
<keyword evidence="3" id="KW-1185">Reference proteome</keyword>
<sequence length="66" mass="6975">MDARGARAHVARMVGNTTVFVGLLIALLEAWVGIGPSIGPWVFAGLFVMIGVGLRLEAAILDRDRG</sequence>
<organism evidence="2 3">
    <name type="scientific">Actinoplanes flavus</name>
    <dbReference type="NCBI Taxonomy" id="2820290"/>
    <lineage>
        <taxon>Bacteria</taxon>
        <taxon>Bacillati</taxon>
        <taxon>Actinomycetota</taxon>
        <taxon>Actinomycetes</taxon>
        <taxon>Micromonosporales</taxon>
        <taxon>Micromonosporaceae</taxon>
        <taxon>Actinoplanes</taxon>
    </lineage>
</organism>
<reference evidence="2 3" key="1">
    <citation type="submission" date="2021-03" db="EMBL/GenBank/DDBJ databases">
        <title>Actinoplanes flavus sp. nov., a novel actinomycete isolated from Coconut Palm rhizosphere soil.</title>
        <authorList>
            <person name="Luo X."/>
        </authorList>
    </citation>
    <scope>NUCLEOTIDE SEQUENCE [LARGE SCALE GENOMIC DNA]</scope>
    <source>
        <strain evidence="2 3">NEAU-H7</strain>
    </source>
</reference>
<evidence type="ECO:0000313" key="3">
    <source>
        <dbReference type="Proteomes" id="UP000679690"/>
    </source>
</evidence>
<accession>A0ABS3UXW1</accession>
<keyword evidence="1" id="KW-0472">Membrane</keyword>
<feature type="transmembrane region" description="Helical" evidence="1">
    <location>
        <begin position="12"/>
        <end position="32"/>
    </location>
</feature>
<keyword evidence="1" id="KW-0812">Transmembrane</keyword>
<proteinExistence type="predicted"/>
<gene>
    <name evidence="2" type="ORF">J5X75_38575</name>
</gene>
<dbReference type="RefSeq" id="WP_208472671.1">
    <property type="nucleotide sequence ID" value="NZ_JAGFNS010000039.1"/>
</dbReference>
<comment type="caution">
    <text evidence="2">The sequence shown here is derived from an EMBL/GenBank/DDBJ whole genome shotgun (WGS) entry which is preliminary data.</text>
</comment>
<protein>
    <submittedName>
        <fullName evidence="2">Uncharacterized protein</fullName>
    </submittedName>
</protein>
<feature type="transmembrane region" description="Helical" evidence="1">
    <location>
        <begin position="38"/>
        <end position="56"/>
    </location>
</feature>
<dbReference type="EMBL" id="JAGFNS010000039">
    <property type="protein sequence ID" value="MBO3743419.1"/>
    <property type="molecule type" value="Genomic_DNA"/>
</dbReference>
<name>A0ABS3UXW1_9ACTN</name>
<evidence type="ECO:0000313" key="2">
    <source>
        <dbReference type="EMBL" id="MBO3743419.1"/>
    </source>
</evidence>